<sequence>MGFKNGLSERLEELRFSSPRSPPSDSPFSSYPSPTRVQTASYISTFQPPSDCSAAAFAGVSGLPLLGNADSQVAVVRKEESTYRIHERAKKTLRGRYETLRSPAGERAPGTGPDG</sequence>
<evidence type="ECO:0000313" key="3">
    <source>
        <dbReference type="Proteomes" id="UP000008142"/>
    </source>
</evidence>
<organism evidence="3">
    <name type="scientific">Ajellomyces capsulatus (strain H88)</name>
    <name type="common">Darling's disease fungus</name>
    <name type="synonym">Histoplasma capsulatum</name>
    <dbReference type="NCBI Taxonomy" id="544711"/>
    <lineage>
        <taxon>Eukaryota</taxon>
        <taxon>Fungi</taxon>
        <taxon>Dikarya</taxon>
        <taxon>Ascomycota</taxon>
        <taxon>Pezizomycotina</taxon>
        <taxon>Eurotiomycetes</taxon>
        <taxon>Eurotiomycetidae</taxon>
        <taxon>Onygenales</taxon>
        <taxon>Ajellomycetaceae</taxon>
        <taxon>Histoplasma</taxon>
    </lineage>
</organism>
<reference evidence="3" key="1">
    <citation type="submission" date="2008-07" db="EMBL/GenBank/DDBJ databases">
        <title>Annotation of Ajellomyces capsulatus strain H88.</title>
        <authorList>
            <person name="Champion M."/>
            <person name="Cuomo C."/>
            <person name="Ma L.-J."/>
            <person name="Henn M.R."/>
            <person name="Sil A."/>
            <person name="Goldman B."/>
            <person name="Young S.K."/>
            <person name="Kodira C.D."/>
            <person name="Zeng Q."/>
            <person name="Koehrsen M."/>
            <person name="Alvarado L."/>
            <person name="Berlin A."/>
            <person name="Borenstein D."/>
            <person name="Chen Z."/>
            <person name="Engels R."/>
            <person name="Freedman E."/>
            <person name="Gellesch M."/>
            <person name="Goldberg J."/>
            <person name="Griggs A."/>
            <person name="Gujja S."/>
            <person name="Heiman D."/>
            <person name="Hepburn T."/>
            <person name="Howarth C."/>
            <person name="Jen D."/>
            <person name="Larson L."/>
            <person name="Lewis B."/>
            <person name="Mehta T."/>
            <person name="Park D."/>
            <person name="Pearson M."/>
            <person name="Roberts A."/>
            <person name="Saif S."/>
            <person name="Shea T."/>
            <person name="Shenoy N."/>
            <person name="Sisk P."/>
            <person name="Stolte C."/>
            <person name="Sykes S."/>
            <person name="Walk T."/>
            <person name="White J."/>
            <person name="Yandava C."/>
            <person name="Klein B."/>
            <person name="McEwen J.G."/>
            <person name="Puccia R."/>
            <person name="Goldman G.H."/>
            <person name="Felipe M.S."/>
            <person name="Nino-Vega G."/>
            <person name="San-Blas G."/>
            <person name="Taylor J."/>
            <person name="Mendoza L."/>
            <person name="Galagan J."/>
            <person name="Nusbaum C."/>
            <person name="Birren B."/>
        </authorList>
    </citation>
    <scope>NUCLEOTIDE SEQUENCE [LARGE SCALE GENOMIC DNA]</scope>
    <source>
        <strain evidence="3">H88</strain>
    </source>
</reference>
<dbReference type="AlphaFoldDB" id="F0UQN7"/>
<dbReference type="VEuPathDB" id="FungiDB:I7I53_10861"/>
<dbReference type="EMBL" id="DS990641">
    <property type="protein sequence ID" value="EGC48214.1"/>
    <property type="molecule type" value="Genomic_DNA"/>
</dbReference>
<feature type="region of interest" description="Disordered" evidence="1">
    <location>
        <begin position="1"/>
        <end position="35"/>
    </location>
</feature>
<evidence type="ECO:0000313" key="2">
    <source>
        <dbReference type="EMBL" id="EGC48214.1"/>
    </source>
</evidence>
<gene>
    <name evidence="2" type="ORF">HCEG_07429</name>
</gene>
<dbReference type="Proteomes" id="UP000008142">
    <property type="component" value="Unassembled WGS sequence"/>
</dbReference>
<accession>F0UQN7</accession>
<name>F0UQN7_AJEC8</name>
<proteinExistence type="predicted"/>
<protein>
    <submittedName>
        <fullName evidence="2">Uncharacterized protein</fullName>
    </submittedName>
</protein>
<dbReference type="STRING" id="544711.F0UQN7"/>
<dbReference type="HOGENOM" id="CLU_2108317_0_0_1"/>
<evidence type="ECO:0000256" key="1">
    <source>
        <dbReference type="SAM" id="MobiDB-lite"/>
    </source>
</evidence>